<dbReference type="AlphaFoldDB" id="A0A8K0CEK4"/>
<proteinExistence type="predicted"/>
<sequence>MMEIGESDEDFTATPPNVSEAATSEICNLLPQKSKMRYENTYNQFKEWRQKHKAGKKSENVLLAYLQRTL</sequence>
<dbReference type="EMBL" id="VTPC01089256">
    <property type="protein sequence ID" value="KAF2885894.1"/>
    <property type="molecule type" value="Genomic_DNA"/>
</dbReference>
<protein>
    <submittedName>
        <fullName evidence="1">Uncharacterized protein</fullName>
    </submittedName>
</protein>
<evidence type="ECO:0000313" key="2">
    <source>
        <dbReference type="Proteomes" id="UP000801492"/>
    </source>
</evidence>
<keyword evidence="2" id="KW-1185">Reference proteome</keyword>
<dbReference type="Proteomes" id="UP000801492">
    <property type="component" value="Unassembled WGS sequence"/>
</dbReference>
<accession>A0A8K0CEK4</accession>
<dbReference type="OrthoDB" id="6764350at2759"/>
<evidence type="ECO:0000313" key="1">
    <source>
        <dbReference type="EMBL" id="KAF2885894.1"/>
    </source>
</evidence>
<organism evidence="1 2">
    <name type="scientific">Ignelater luminosus</name>
    <name type="common">Cucubano</name>
    <name type="synonym">Pyrophorus luminosus</name>
    <dbReference type="NCBI Taxonomy" id="2038154"/>
    <lineage>
        <taxon>Eukaryota</taxon>
        <taxon>Metazoa</taxon>
        <taxon>Ecdysozoa</taxon>
        <taxon>Arthropoda</taxon>
        <taxon>Hexapoda</taxon>
        <taxon>Insecta</taxon>
        <taxon>Pterygota</taxon>
        <taxon>Neoptera</taxon>
        <taxon>Endopterygota</taxon>
        <taxon>Coleoptera</taxon>
        <taxon>Polyphaga</taxon>
        <taxon>Elateriformia</taxon>
        <taxon>Elateroidea</taxon>
        <taxon>Elateridae</taxon>
        <taxon>Agrypninae</taxon>
        <taxon>Pyrophorini</taxon>
        <taxon>Ignelater</taxon>
    </lineage>
</organism>
<gene>
    <name evidence="1" type="ORF">ILUMI_20280</name>
</gene>
<reference evidence="1" key="1">
    <citation type="submission" date="2019-08" db="EMBL/GenBank/DDBJ databases">
        <title>The genome of the North American firefly Photinus pyralis.</title>
        <authorList>
            <consortium name="Photinus pyralis genome working group"/>
            <person name="Fallon T.R."/>
            <person name="Sander Lower S.E."/>
            <person name="Weng J.-K."/>
        </authorList>
    </citation>
    <scope>NUCLEOTIDE SEQUENCE</scope>
    <source>
        <strain evidence="1">TRF0915ILg1</strain>
        <tissue evidence="1">Whole body</tissue>
    </source>
</reference>
<comment type="caution">
    <text evidence="1">The sequence shown here is derived from an EMBL/GenBank/DDBJ whole genome shotgun (WGS) entry which is preliminary data.</text>
</comment>
<feature type="non-terminal residue" evidence="1">
    <location>
        <position position="70"/>
    </location>
</feature>
<name>A0A8K0CEK4_IGNLU</name>